<proteinExistence type="predicted"/>
<protein>
    <submittedName>
        <fullName evidence="2">Uncharacterized protein</fullName>
    </submittedName>
</protein>
<dbReference type="AlphaFoldDB" id="M1ZJE3"/>
<feature type="signal peptide" evidence="1">
    <location>
        <begin position="1"/>
        <end position="16"/>
    </location>
</feature>
<name>M1ZJE3_LEPMJ</name>
<keyword evidence="3" id="KW-1185">Reference proteome</keyword>
<keyword evidence="1" id="KW-0732">Signal</keyword>
<dbReference type="VEuPathDB" id="FungiDB:Lema_P124790.1"/>
<accession>M1ZJE3</accession>
<dbReference type="InParanoid" id="M1ZJE3"/>
<organism evidence="2 3">
    <name type="scientific">Leptosphaeria maculans (strain JN3 / isolate v23.1.3 / race Av1-4-5-6-7-8)</name>
    <name type="common">Blackleg fungus</name>
    <name type="synonym">Phoma lingam</name>
    <dbReference type="NCBI Taxonomy" id="985895"/>
    <lineage>
        <taxon>Eukaryota</taxon>
        <taxon>Fungi</taxon>
        <taxon>Dikarya</taxon>
        <taxon>Ascomycota</taxon>
        <taxon>Pezizomycotina</taxon>
        <taxon>Dothideomycetes</taxon>
        <taxon>Pleosporomycetidae</taxon>
        <taxon>Pleosporales</taxon>
        <taxon>Pleosporineae</taxon>
        <taxon>Leptosphaeriaceae</taxon>
        <taxon>Plenodomus</taxon>
        <taxon>Plenodomus lingam/Leptosphaeria maculans species complex</taxon>
    </lineage>
</organism>
<sequence length="679" mass="75418">MLAFISLAEFLCDISGIVCQAAWDVERYLMHLSLFGMNKSKPPGHMAHHTIIGSSCPINTLATTALALTLISSPSAISLDSSLKSYGMQLEQGYIGTTGLYRREKVSVHEGYLFRHGARLDEQAMPAAGVPGLATIRVAPGNRRGPHDTSAVALTSWFQHHVEWLSPVPDTARLCVLSAEAACILMLSMQAVVAPLFIPSLLLLALTVDTLLHGFDPCQIMVPDHHHFHFASLMKESLKYPFRNISSTFFHLPFGLPLCPLPLPSSLWRMTFAASHLLLCSILHMLPVVRILSLRVLILNPPSYSRRRPWRPVYATSTPSCSFTLISPGSLFLLPLHPALLASSHALASSLILLNTYLVFDTLSNSTSGRCQWQAKFPERFLDLRYLHILVIMTFTILRSFCQLRYHLVFLPKLSAPCTRNFHSFPTVSFPLSPCLQPFFFSLFSKYSHFLGQRRWRLGPWFLSNICIFDFASSCCAPQSFSDRPVYSISPLLPQASHALQSLALLNANGVRCKSPWGLRKLWCLGFPGCFIPIKLRTDTRLGRGDLDMRRVVSCHWPAFPRAFLISSQDFIKSPLHHSTPSNAVGARHAGLLRSVVEHSPISFAFSLPTSPPSCRSRLFYYSLLPHCPSLLQLPPTLSCKLPSESAISSYVPISLRKIPLHSASFTTSLPLLPVNANG</sequence>
<reference evidence="2 3" key="1">
    <citation type="journal article" date="2011" name="Nat. Commun.">
        <title>Effector diversification within compartments of the Leptosphaeria maculans genome affected by Repeat-Induced Point mutations.</title>
        <authorList>
            <person name="Rouxel T."/>
            <person name="Grandaubert J."/>
            <person name="Hane J.K."/>
            <person name="Hoede C."/>
            <person name="van de Wouw A.P."/>
            <person name="Couloux A."/>
            <person name="Dominguez V."/>
            <person name="Anthouard V."/>
            <person name="Bally P."/>
            <person name="Bourras S."/>
            <person name="Cozijnsen A.J."/>
            <person name="Ciuffetti L.M."/>
            <person name="Degrave A."/>
            <person name="Dilmaghani A."/>
            <person name="Duret L."/>
            <person name="Fudal I."/>
            <person name="Goodwin S.B."/>
            <person name="Gout L."/>
            <person name="Glaser N."/>
            <person name="Linglin J."/>
            <person name="Kema G.H.J."/>
            <person name="Lapalu N."/>
            <person name="Lawrence C.B."/>
            <person name="May K."/>
            <person name="Meyer M."/>
            <person name="Ollivier B."/>
            <person name="Poulain J."/>
            <person name="Schoch C.L."/>
            <person name="Simon A."/>
            <person name="Spatafora J.W."/>
            <person name="Stachowiak A."/>
            <person name="Turgeon B.G."/>
            <person name="Tyler B.M."/>
            <person name="Vincent D."/>
            <person name="Weissenbach J."/>
            <person name="Amselem J."/>
            <person name="Quesneville H."/>
            <person name="Oliver R.P."/>
            <person name="Wincker P."/>
            <person name="Balesdent M.-H."/>
            <person name="Howlett B.J."/>
        </authorList>
    </citation>
    <scope>NUCLEOTIDE SEQUENCE [LARGE SCALE GENOMIC DNA]</scope>
    <source>
        <strain evidence="3">JN3 / isolate v23.1.3 / race Av1-4-5-6-7-8</strain>
    </source>
</reference>
<feature type="chain" id="PRO_5004020572" evidence="1">
    <location>
        <begin position="17"/>
        <end position="679"/>
    </location>
</feature>
<evidence type="ECO:0000256" key="1">
    <source>
        <dbReference type="SAM" id="SignalP"/>
    </source>
</evidence>
<dbReference type="EMBL" id="FP929064">
    <property type="protein sequence ID" value="CCT61075.1"/>
    <property type="molecule type" value="Genomic_DNA"/>
</dbReference>
<gene>
    <name evidence="2" type="ORF">Lema_P124790.1</name>
</gene>
<evidence type="ECO:0000313" key="2">
    <source>
        <dbReference type="EMBL" id="CCT61075.1"/>
    </source>
</evidence>
<evidence type="ECO:0000313" key="3">
    <source>
        <dbReference type="Proteomes" id="UP000002668"/>
    </source>
</evidence>
<dbReference type="Proteomes" id="UP000002668">
    <property type="component" value="Genome"/>
</dbReference>